<name>A0A3S2VRY5_9PROT</name>
<evidence type="ECO:0000313" key="3">
    <source>
        <dbReference type="Proteomes" id="UP000287447"/>
    </source>
</evidence>
<dbReference type="InterPro" id="IPR014710">
    <property type="entry name" value="RmlC-like_jellyroll"/>
</dbReference>
<dbReference type="InterPro" id="IPR011051">
    <property type="entry name" value="RmlC_Cupin_sf"/>
</dbReference>
<feature type="domain" description="ChrR-like cupin" evidence="1">
    <location>
        <begin position="14"/>
        <end position="103"/>
    </location>
</feature>
<dbReference type="InterPro" id="IPR025979">
    <property type="entry name" value="ChrR-like_cupin_dom"/>
</dbReference>
<proteinExistence type="predicted"/>
<dbReference type="SUPFAM" id="SSF51182">
    <property type="entry name" value="RmlC-like cupins"/>
    <property type="match status" value="1"/>
</dbReference>
<protein>
    <submittedName>
        <fullName evidence="2">Anti-sigma factor</fullName>
    </submittedName>
</protein>
<organism evidence="2 3">
    <name type="scientific">Hwanghaeella grinnelliae</name>
    <dbReference type="NCBI Taxonomy" id="2500179"/>
    <lineage>
        <taxon>Bacteria</taxon>
        <taxon>Pseudomonadati</taxon>
        <taxon>Pseudomonadota</taxon>
        <taxon>Alphaproteobacteria</taxon>
        <taxon>Rhodospirillales</taxon>
        <taxon>Rhodospirillaceae</taxon>
        <taxon>Hwanghaeella</taxon>
    </lineage>
</organism>
<dbReference type="Gene3D" id="2.60.120.10">
    <property type="entry name" value="Jelly Rolls"/>
    <property type="match status" value="1"/>
</dbReference>
<keyword evidence="3" id="KW-1185">Reference proteome</keyword>
<dbReference type="Proteomes" id="UP000287447">
    <property type="component" value="Unassembled WGS sequence"/>
</dbReference>
<evidence type="ECO:0000259" key="1">
    <source>
        <dbReference type="Pfam" id="PF12973"/>
    </source>
</evidence>
<sequence length="153" mass="16780">MTTTLNHTSTPIPADDRYWIPLGEGVWAMPLRFDGTERTLRLKVLPGTVVGRHKHEGFVHALNISGKRQLGSGEIAGPGDYIFEPVGNEDSWACVGDEPCIIHIVMSGRLTYVDQQGNEIDYTDTPKLRDQYLAFCKERNLTPIALGSAAAAA</sequence>
<dbReference type="Pfam" id="PF12973">
    <property type="entry name" value="Cupin_7"/>
    <property type="match status" value="1"/>
</dbReference>
<dbReference type="AlphaFoldDB" id="A0A3S2VRY5"/>
<dbReference type="EMBL" id="SADE01000001">
    <property type="protein sequence ID" value="RVU39107.1"/>
    <property type="molecule type" value="Genomic_DNA"/>
</dbReference>
<dbReference type="OrthoDB" id="564955at2"/>
<dbReference type="RefSeq" id="WP_127764479.1">
    <property type="nucleotide sequence ID" value="NZ_SADE01000001.1"/>
</dbReference>
<reference evidence="3" key="1">
    <citation type="submission" date="2019-01" db="EMBL/GenBank/DDBJ databases">
        <title>Gri0909 isolated from a small marine red alga.</title>
        <authorList>
            <person name="Kim J."/>
            <person name="Jeong S.E."/>
            <person name="Jeon C.O."/>
        </authorList>
    </citation>
    <scope>NUCLEOTIDE SEQUENCE [LARGE SCALE GENOMIC DNA]</scope>
    <source>
        <strain evidence="3">Gri0909</strain>
    </source>
</reference>
<comment type="caution">
    <text evidence="2">The sequence shown here is derived from an EMBL/GenBank/DDBJ whole genome shotgun (WGS) entry which is preliminary data.</text>
</comment>
<gene>
    <name evidence="2" type="ORF">EOI86_07580</name>
</gene>
<accession>A0A3S2VRY5</accession>
<evidence type="ECO:0000313" key="2">
    <source>
        <dbReference type="EMBL" id="RVU39107.1"/>
    </source>
</evidence>